<sequence>MTQTLKLVSVSFHCAGKIFDFDARDLQLSSGDKVIVETERGRALGTVVNSPRETPPADAPPKLKSVLRLATEADLAMATSNDEKEKEAIAYCRARIRERGLDMKLVRAEYLFDGSKVLFYFTAEGRIDFRDLVRDLAQQLRTRIEMRQIGVRDEAKLVGGLGVCGRELCCSSYLRDFAPVSVKMAKAQGLALNPTKISGQCGRLLCCLAYEYENYHEMRKKLPKLGKKVTLTTGPAEVISLDIMQQLVTLSCPGGERCRMQIEALQHEIALAAKPQPAASPETPPQATEKPQSVQENQPAKKTRSQARRARQRREPTTQETTQSTSAPTAAAPKQAAPPRNEESPQDKPAKKRRRPRRRSNRPKNPDKTTS</sequence>
<dbReference type="AlphaFoldDB" id="A0A8J6QM91"/>
<keyword evidence="4" id="KW-1185">Reference proteome</keyword>
<feature type="compositionally biased region" description="Basic residues" evidence="1">
    <location>
        <begin position="301"/>
        <end position="312"/>
    </location>
</feature>
<feature type="domain" description="PSP1 C-terminal" evidence="2">
    <location>
        <begin position="64"/>
        <end position="149"/>
    </location>
</feature>
<dbReference type="EMBL" id="JACWUN010000002">
    <property type="protein sequence ID" value="MBD1399578.1"/>
    <property type="molecule type" value="Genomic_DNA"/>
</dbReference>
<feature type="compositionally biased region" description="Basic and acidic residues" evidence="1">
    <location>
        <begin position="340"/>
        <end position="349"/>
    </location>
</feature>
<gene>
    <name evidence="3" type="ORF">ICT70_02740</name>
</gene>
<feature type="region of interest" description="Disordered" evidence="1">
    <location>
        <begin position="274"/>
        <end position="371"/>
    </location>
</feature>
<dbReference type="Pfam" id="PF04468">
    <property type="entry name" value="PSP1"/>
    <property type="match status" value="1"/>
</dbReference>
<feature type="compositionally biased region" description="Basic residues" evidence="1">
    <location>
        <begin position="350"/>
        <end position="362"/>
    </location>
</feature>
<evidence type="ECO:0000256" key="1">
    <source>
        <dbReference type="SAM" id="MobiDB-lite"/>
    </source>
</evidence>
<evidence type="ECO:0000313" key="4">
    <source>
        <dbReference type="Proteomes" id="UP000632828"/>
    </source>
</evidence>
<dbReference type="PANTHER" id="PTHR43830">
    <property type="entry name" value="PROTEIN PSP1"/>
    <property type="match status" value="1"/>
</dbReference>
<dbReference type="NCBIfam" id="NF041131">
    <property type="entry name" value="RicT_YaaT_fam"/>
    <property type="match status" value="1"/>
</dbReference>
<dbReference type="GO" id="GO:0005737">
    <property type="term" value="C:cytoplasm"/>
    <property type="evidence" value="ECO:0007669"/>
    <property type="project" value="TreeGrafter"/>
</dbReference>
<protein>
    <submittedName>
        <fullName evidence="3">Stage 0 sporulation family protein</fullName>
    </submittedName>
</protein>
<proteinExistence type="predicted"/>
<evidence type="ECO:0000259" key="2">
    <source>
        <dbReference type="PROSITE" id="PS51411"/>
    </source>
</evidence>
<dbReference type="InterPro" id="IPR007557">
    <property type="entry name" value="PSP1_C"/>
</dbReference>
<dbReference type="RefSeq" id="WP_191153851.1">
    <property type="nucleotide sequence ID" value="NZ_JACWUN010000002.1"/>
</dbReference>
<evidence type="ECO:0000313" key="3">
    <source>
        <dbReference type="EMBL" id="MBD1399578.1"/>
    </source>
</evidence>
<feature type="compositionally biased region" description="Polar residues" evidence="1">
    <location>
        <begin position="285"/>
        <end position="298"/>
    </location>
</feature>
<dbReference type="PROSITE" id="PS51411">
    <property type="entry name" value="PSP1_C"/>
    <property type="match status" value="1"/>
</dbReference>
<comment type="caution">
    <text evidence="3">The sequence shown here is derived from an EMBL/GenBank/DDBJ whole genome shotgun (WGS) entry which is preliminary data.</text>
</comment>
<reference evidence="3" key="1">
    <citation type="submission" date="2020-09" db="EMBL/GenBank/DDBJ databases">
        <title>Pelobacter alkaliphilus sp. nov., a novel anaerobic arsenate-reducing bacterium from terrestrial mud volcano.</title>
        <authorList>
            <person name="Khomyakova M.A."/>
            <person name="Merkel A.Y."/>
            <person name="Slobodkin A.I."/>
        </authorList>
    </citation>
    <scope>NUCLEOTIDE SEQUENCE</scope>
    <source>
        <strain evidence="3">M08fum</strain>
    </source>
</reference>
<name>A0A8J6QM91_9BACT</name>
<dbReference type="PANTHER" id="PTHR43830:SF3">
    <property type="entry name" value="PROTEIN PSP1"/>
    <property type="match status" value="1"/>
</dbReference>
<dbReference type="InterPro" id="IPR047767">
    <property type="entry name" value="PSP1-like"/>
</dbReference>
<organism evidence="3 4">
    <name type="scientific">Pelovirga terrestris</name>
    <dbReference type="NCBI Taxonomy" id="2771352"/>
    <lineage>
        <taxon>Bacteria</taxon>
        <taxon>Pseudomonadati</taxon>
        <taxon>Thermodesulfobacteriota</taxon>
        <taxon>Desulfuromonadia</taxon>
        <taxon>Geobacterales</taxon>
        <taxon>Geobacteraceae</taxon>
        <taxon>Pelovirga</taxon>
    </lineage>
</organism>
<feature type="compositionally biased region" description="Low complexity" evidence="1">
    <location>
        <begin position="318"/>
        <end position="339"/>
    </location>
</feature>
<accession>A0A8J6QM91</accession>
<dbReference type="Proteomes" id="UP000632828">
    <property type="component" value="Unassembled WGS sequence"/>
</dbReference>